<reference evidence="1" key="1">
    <citation type="submission" date="2022-04" db="EMBL/GenBank/DDBJ databases">
        <title>Genome of the entomopathogenic fungus Entomophthora muscae.</title>
        <authorList>
            <person name="Elya C."/>
            <person name="Lovett B.R."/>
            <person name="Lee E."/>
            <person name="Macias A.M."/>
            <person name="Hajek A.E."/>
            <person name="De Bivort B.L."/>
            <person name="Kasson M.T."/>
            <person name="De Fine Licht H.H."/>
            <person name="Stajich J.E."/>
        </authorList>
    </citation>
    <scope>NUCLEOTIDE SEQUENCE</scope>
    <source>
        <strain evidence="1">Berkeley</strain>
    </source>
</reference>
<dbReference type="Proteomes" id="UP001165960">
    <property type="component" value="Unassembled WGS sequence"/>
</dbReference>
<keyword evidence="2" id="KW-1185">Reference proteome</keyword>
<proteinExistence type="predicted"/>
<dbReference type="EMBL" id="QTSX02005018">
    <property type="protein sequence ID" value="KAJ9062212.1"/>
    <property type="molecule type" value="Genomic_DNA"/>
</dbReference>
<accession>A0ACC2SIJ5</accession>
<evidence type="ECO:0000313" key="2">
    <source>
        <dbReference type="Proteomes" id="UP001165960"/>
    </source>
</evidence>
<comment type="caution">
    <text evidence="1">The sequence shown here is derived from an EMBL/GenBank/DDBJ whole genome shotgun (WGS) entry which is preliminary data.</text>
</comment>
<organism evidence="1 2">
    <name type="scientific">Entomophthora muscae</name>
    <dbReference type="NCBI Taxonomy" id="34485"/>
    <lineage>
        <taxon>Eukaryota</taxon>
        <taxon>Fungi</taxon>
        <taxon>Fungi incertae sedis</taxon>
        <taxon>Zoopagomycota</taxon>
        <taxon>Entomophthoromycotina</taxon>
        <taxon>Entomophthoromycetes</taxon>
        <taxon>Entomophthorales</taxon>
        <taxon>Entomophthoraceae</taxon>
        <taxon>Entomophthora</taxon>
    </lineage>
</organism>
<evidence type="ECO:0000313" key="1">
    <source>
        <dbReference type="EMBL" id="KAJ9062212.1"/>
    </source>
</evidence>
<name>A0ACC2SIJ5_9FUNG</name>
<protein>
    <submittedName>
        <fullName evidence="1">Dicer-like protein 1</fullName>
    </submittedName>
</protein>
<gene>
    <name evidence="1" type="primary">dcl1_7</name>
    <name evidence="1" type="ORF">DSO57_1013079</name>
</gene>
<sequence>MDSCLPLLCNFSGKLSDNIFLQLSSVSHKFPPEQITPKVYTLLMYLLAVHHLPKQTILHVESRSVGIGLQLLIQASKRLKGLNCRCLFGAGSKNGIKATTVDAAEIDAVQKSFRVGETKLLIVCRALEEGLELPPCDVAIQFDFPPNLALYSQFRSRARDHASQRILLVEKKCDAALCKMKVAEAATYEWYRCLYISQGCVAGFTTTSLQDKDDQLKRDINRTSKVFGELEVEISDETIPKEYESKAPDFWLSEDSTWTVFWVNTVYIGLAEGLYRPFALITRQQFPDTHQMKVVFNDSHLPARIVPSNLSISPTREQTHHLISFTISVLELLSPNNKQTPEDMAFLLAPLSFNYYDTALTWNHIDWLLLSKAKELMPFERNAPVGDLIVCESNSPFRLYHLSKEDCNYIRQSSFREINPFLLKPVLFHKPRKNLLGVKSCLVHWLPPSFMNSIKYLPSLVYRINAILLTKEVKVMLGLGFIRDEFLLNAITFNSALLEVNYERLELLGDTFLKLIASLSIYIQAPHSSTGKLFLSYTNVIKNEVLSHLARKQKLPAYFIAQPFEENLWCPPSRIKTPGVPRKFASKPLADVVEAILAASLLSVGESQSIHCAKLLGIQLGDFHCWEDFRSAYSQLPMPQPRDYNFVIDICPIQAILGYKFKSRQYLMDVFAWISLSKKDAQYYRLLLLGDALLSYFVVSYLYLNFPDATPGVLTAKKDICMKKSALITAMGSLKLHQHIKIPGQAGSANVLLMKSPKSFSNGITAIMGAIFFDSGFEFEAVLAFFNRHIREYCDRHISVFQDDKLST</sequence>